<evidence type="ECO:0000313" key="2">
    <source>
        <dbReference type="Proteomes" id="UP001054837"/>
    </source>
</evidence>
<keyword evidence="2" id="KW-1185">Reference proteome</keyword>
<proteinExistence type="predicted"/>
<evidence type="ECO:0000313" key="1">
    <source>
        <dbReference type="EMBL" id="GIY81703.1"/>
    </source>
</evidence>
<reference evidence="1 2" key="1">
    <citation type="submission" date="2021-06" db="EMBL/GenBank/DDBJ databases">
        <title>Caerostris darwini draft genome.</title>
        <authorList>
            <person name="Kono N."/>
            <person name="Arakawa K."/>
        </authorList>
    </citation>
    <scope>NUCLEOTIDE SEQUENCE [LARGE SCALE GENOMIC DNA]</scope>
</reference>
<protein>
    <submittedName>
        <fullName evidence="1">Uncharacterized protein</fullName>
    </submittedName>
</protein>
<name>A0AAV4WHF2_9ARAC</name>
<accession>A0AAV4WHF2</accession>
<sequence length="128" mass="14440">MLNFFPPHYPLKECSEPAVLVQFNLNLYSHTSIKNYNKCDRAFPPLFPQWSPPIYKAKVPIWSPLSSYNEGWGTEYKGLINTLNSRGLDSPWGPKGLREAKLGPSWERQMGCFCPGVGLLTARSCEGC</sequence>
<dbReference type="Proteomes" id="UP001054837">
    <property type="component" value="Unassembled WGS sequence"/>
</dbReference>
<dbReference type="AlphaFoldDB" id="A0AAV4WHF2"/>
<gene>
    <name evidence="1" type="ORF">CDAR_81711</name>
</gene>
<comment type="caution">
    <text evidence="1">The sequence shown here is derived from an EMBL/GenBank/DDBJ whole genome shotgun (WGS) entry which is preliminary data.</text>
</comment>
<organism evidence="1 2">
    <name type="scientific">Caerostris darwini</name>
    <dbReference type="NCBI Taxonomy" id="1538125"/>
    <lineage>
        <taxon>Eukaryota</taxon>
        <taxon>Metazoa</taxon>
        <taxon>Ecdysozoa</taxon>
        <taxon>Arthropoda</taxon>
        <taxon>Chelicerata</taxon>
        <taxon>Arachnida</taxon>
        <taxon>Araneae</taxon>
        <taxon>Araneomorphae</taxon>
        <taxon>Entelegynae</taxon>
        <taxon>Araneoidea</taxon>
        <taxon>Araneidae</taxon>
        <taxon>Caerostris</taxon>
    </lineage>
</organism>
<dbReference type="EMBL" id="BPLQ01014663">
    <property type="protein sequence ID" value="GIY81703.1"/>
    <property type="molecule type" value="Genomic_DNA"/>
</dbReference>